<protein>
    <submittedName>
        <fullName evidence="1">Uncharacterized protein</fullName>
    </submittedName>
</protein>
<evidence type="ECO:0000313" key="2">
    <source>
        <dbReference type="Proteomes" id="UP001055811"/>
    </source>
</evidence>
<comment type="caution">
    <text evidence="1">The sequence shown here is derived from an EMBL/GenBank/DDBJ whole genome shotgun (WGS) entry which is preliminary data.</text>
</comment>
<evidence type="ECO:0000313" key="1">
    <source>
        <dbReference type="EMBL" id="KAI3790902.1"/>
    </source>
</evidence>
<dbReference type="Proteomes" id="UP001055811">
    <property type="component" value="Linkage Group LG01"/>
</dbReference>
<keyword evidence="2" id="KW-1185">Reference proteome</keyword>
<accession>A0ACB9H7H0</accession>
<reference evidence="2" key="1">
    <citation type="journal article" date="2022" name="Mol. Ecol. Resour.">
        <title>The genomes of chicory, endive, great burdock and yacon provide insights into Asteraceae palaeo-polyploidization history and plant inulin production.</title>
        <authorList>
            <person name="Fan W."/>
            <person name="Wang S."/>
            <person name="Wang H."/>
            <person name="Wang A."/>
            <person name="Jiang F."/>
            <person name="Liu H."/>
            <person name="Zhao H."/>
            <person name="Xu D."/>
            <person name="Zhang Y."/>
        </authorList>
    </citation>
    <scope>NUCLEOTIDE SEQUENCE [LARGE SCALE GENOMIC DNA]</scope>
    <source>
        <strain evidence="2">cv. Punajuju</strain>
    </source>
</reference>
<organism evidence="1 2">
    <name type="scientific">Cichorium intybus</name>
    <name type="common">Chicory</name>
    <dbReference type="NCBI Taxonomy" id="13427"/>
    <lineage>
        <taxon>Eukaryota</taxon>
        <taxon>Viridiplantae</taxon>
        <taxon>Streptophyta</taxon>
        <taxon>Embryophyta</taxon>
        <taxon>Tracheophyta</taxon>
        <taxon>Spermatophyta</taxon>
        <taxon>Magnoliopsida</taxon>
        <taxon>eudicotyledons</taxon>
        <taxon>Gunneridae</taxon>
        <taxon>Pentapetalae</taxon>
        <taxon>asterids</taxon>
        <taxon>campanulids</taxon>
        <taxon>Asterales</taxon>
        <taxon>Asteraceae</taxon>
        <taxon>Cichorioideae</taxon>
        <taxon>Cichorieae</taxon>
        <taxon>Cichoriinae</taxon>
        <taxon>Cichorium</taxon>
    </lineage>
</organism>
<dbReference type="EMBL" id="CM042009">
    <property type="protein sequence ID" value="KAI3790902.1"/>
    <property type="molecule type" value="Genomic_DNA"/>
</dbReference>
<name>A0ACB9H7H0_CICIN</name>
<gene>
    <name evidence="1" type="ORF">L2E82_04320</name>
</gene>
<sequence>MDTTHVFCKDLCLRKSSQEFSPLSRIPTTWRVTTQPLDVGESPRKDPTVWLSLPAAVPQTYILPHPILLLLNPITLIRNQALPPLPASPIKFFPPMKTGILLRNNHLQKVTQNPT</sequence>
<reference evidence="1 2" key="2">
    <citation type="journal article" date="2022" name="Mol. Ecol. Resour.">
        <title>The genomes of chicory, endive, great burdock and yacon provide insights into Asteraceae paleo-polyploidization history and plant inulin production.</title>
        <authorList>
            <person name="Fan W."/>
            <person name="Wang S."/>
            <person name="Wang H."/>
            <person name="Wang A."/>
            <person name="Jiang F."/>
            <person name="Liu H."/>
            <person name="Zhao H."/>
            <person name="Xu D."/>
            <person name="Zhang Y."/>
        </authorList>
    </citation>
    <scope>NUCLEOTIDE SEQUENCE [LARGE SCALE GENOMIC DNA]</scope>
    <source>
        <strain evidence="2">cv. Punajuju</strain>
        <tissue evidence="1">Leaves</tissue>
    </source>
</reference>
<proteinExistence type="predicted"/>